<reference evidence="2 3" key="1">
    <citation type="journal article" date="2009" name="Stand. Genomic Sci.">
        <title>Complete genome sequence of Stackebrandtia nassauensis type strain (LLR-40K-21).</title>
        <authorList>
            <person name="Munk C."/>
            <person name="Lapidus A."/>
            <person name="Copeland A."/>
            <person name="Jando M."/>
            <person name="Mayilraj S."/>
            <person name="Glavina Del Rio T."/>
            <person name="Nolan M."/>
            <person name="Chen F."/>
            <person name="Lucas S."/>
            <person name="Tice H."/>
            <person name="Cheng J.F."/>
            <person name="Han C."/>
            <person name="Detter J.C."/>
            <person name="Bruce D."/>
            <person name="Goodwin L."/>
            <person name="Chain P."/>
            <person name="Pitluck S."/>
            <person name="Goker M."/>
            <person name="Ovchinikova G."/>
            <person name="Pati A."/>
            <person name="Ivanova N."/>
            <person name="Mavromatis K."/>
            <person name="Chen A."/>
            <person name="Palaniappan K."/>
            <person name="Land M."/>
            <person name="Hauser L."/>
            <person name="Chang Y.J."/>
            <person name="Jeffries C.D."/>
            <person name="Bristow J."/>
            <person name="Eisen J.A."/>
            <person name="Markowitz V."/>
            <person name="Hugenholtz P."/>
            <person name="Kyrpides N.C."/>
            <person name="Klenk H.P."/>
        </authorList>
    </citation>
    <scope>NUCLEOTIDE SEQUENCE [LARGE SCALE GENOMIC DNA]</scope>
    <source>
        <strain evidence="3">DSM 44728 / CIP 108903 / NRRL B-16338 / NBRC 102104 / LLR-40K-21</strain>
    </source>
</reference>
<evidence type="ECO:0000256" key="1">
    <source>
        <dbReference type="SAM" id="Phobius"/>
    </source>
</evidence>
<evidence type="ECO:0000313" key="3">
    <source>
        <dbReference type="Proteomes" id="UP000000844"/>
    </source>
</evidence>
<keyword evidence="1" id="KW-0812">Transmembrane</keyword>
<proteinExistence type="predicted"/>
<accession>D3PWR8</accession>
<organism evidence="2 3">
    <name type="scientific">Stackebrandtia nassauensis (strain DSM 44728 / CIP 108903 / NRRL B-16338 / NBRC 102104 / LLR-40K-21)</name>
    <dbReference type="NCBI Taxonomy" id="446470"/>
    <lineage>
        <taxon>Bacteria</taxon>
        <taxon>Bacillati</taxon>
        <taxon>Actinomycetota</taxon>
        <taxon>Actinomycetes</taxon>
        <taxon>Glycomycetales</taxon>
        <taxon>Glycomycetaceae</taxon>
        <taxon>Stackebrandtia</taxon>
    </lineage>
</organism>
<protein>
    <submittedName>
        <fullName evidence="2">Uncharacterized protein</fullName>
    </submittedName>
</protein>
<keyword evidence="3" id="KW-1185">Reference proteome</keyword>
<sequence>MIMTAFVITNTSGIAIGLFCSVLWLWLLRRIRPRIKISSKIAEKVDPELGPSRFYIKISNLRRRAAVDLQIELVTLHLKQASNGEIYAKTMIPIQNALPFVLPGRDADCIYGHVLRLAIRHDLRAELANGEATIVQLRIYARDELSGMGRVFEKRYTDPETDLIQGAFSPGETYEIH</sequence>
<dbReference type="KEGG" id="sna:Snas_3630"/>
<evidence type="ECO:0000313" key="2">
    <source>
        <dbReference type="EMBL" id="ADD43290.1"/>
    </source>
</evidence>
<dbReference type="Proteomes" id="UP000000844">
    <property type="component" value="Chromosome"/>
</dbReference>
<gene>
    <name evidence="2" type="ordered locus">Snas_3630</name>
</gene>
<dbReference type="EMBL" id="CP001778">
    <property type="protein sequence ID" value="ADD43290.1"/>
    <property type="molecule type" value="Genomic_DNA"/>
</dbReference>
<keyword evidence="1" id="KW-0472">Membrane</keyword>
<name>D3PWR8_STANL</name>
<dbReference type="STRING" id="446470.Snas_3630"/>
<feature type="transmembrane region" description="Helical" evidence="1">
    <location>
        <begin position="6"/>
        <end position="28"/>
    </location>
</feature>
<dbReference type="HOGENOM" id="CLU_1517035_0_0_11"/>
<dbReference type="AlphaFoldDB" id="D3PWR8"/>
<keyword evidence="1" id="KW-1133">Transmembrane helix</keyword>